<comment type="caution">
    <text evidence="2">The sequence shown here is derived from an EMBL/GenBank/DDBJ whole genome shotgun (WGS) entry which is preliminary data.</text>
</comment>
<feature type="transmembrane region" description="Helical" evidence="1">
    <location>
        <begin position="74"/>
        <end position="92"/>
    </location>
</feature>
<keyword evidence="1" id="KW-0812">Transmembrane</keyword>
<evidence type="ECO:0000313" key="3">
    <source>
        <dbReference type="Proteomes" id="UP001205560"/>
    </source>
</evidence>
<gene>
    <name evidence="2" type="ORF">NX782_02025</name>
</gene>
<feature type="transmembrane region" description="Helical" evidence="1">
    <location>
        <begin position="43"/>
        <end position="62"/>
    </location>
</feature>
<evidence type="ECO:0000256" key="1">
    <source>
        <dbReference type="SAM" id="Phobius"/>
    </source>
</evidence>
<evidence type="ECO:0008006" key="4">
    <source>
        <dbReference type="Google" id="ProtNLM"/>
    </source>
</evidence>
<protein>
    <recommendedName>
        <fullName evidence="4">ATP synthase subunit I</fullName>
    </recommendedName>
</protein>
<dbReference type="Proteomes" id="UP001205560">
    <property type="component" value="Unassembled WGS sequence"/>
</dbReference>
<accession>A0ABT2A1B5</accession>
<keyword evidence="1" id="KW-0472">Membrane</keyword>
<proteinExistence type="predicted"/>
<keyword evidence="3" id="KW-1185">Reference proteome</keyword>
<organism evidence="2 3">
    <name type="scientific">Massilia norwichensis</name>
    <dbReference type="NCBI Taxonomy" id="1442366"/>
    <lineage>
        <taxon>Bacteria</taxon>
        <taxon>Pseudomonadati</taxon>
        <taxon>Pseudomonadota</taxon>
        <taxon>Betaproteobacteria</taxon>
        <taxon>Burkholderiales</taxon>
        <taxon>Oxalobacteraceae</taxon>
        <taxon>Telluria group</taxon>
        <taxon>Massilia</taxon>
    </lineage>
</organism>
<keyword evidence="1" id="KW-1133">Transmembrane helix</keyword>
<sequence>MAILKPKPVIAIALCLLVALAGMMTYAGFLVVGVVADHLGTGRATAGLLLAGVLARFPWIRHGKLRIVGLLPKTVRRPFIVSLFAFCLLSLLSQGEYVPALFTGFATAFLLTYPWFKKMIFKAGQNPRQSIDDNIIDGEFREKKE</sequence>
<name>A0ABT2A1B5_9BURK</name>
<evidence type="ECO:0000313" key="2">
    <source>
        <dbReference type="EMBL" id="MCS0587977.1"/>
    </source>
</evidence>
<dbReference type="EMBL" id="JANUGX010000002">
    <property type="protein sequence ID" value="MCS0587977.1"/>
    <property type="molecule type" value="Genomic_DNA"/>
</dbReference>
<reference evidence="2 3" key="1">
    <citation type="submission" date="2022-08" db="EMBL/GenBank/DDBJ databases">
        <title>Reclassification of Massilia species as members of the genera Telluria, Duganella, Pseudoduganella, Mokoshia gen. nov. and Zemynaea gen. nov. using orthogonal and non-orthogonal genome-based approaches.</title>
        <authorList>
            <person name="Bowman J.P."/>
        </authorList>
    </citation>
    <scope>NUCLEOTIDE SEQUENCE [LARGE SCALE GENOMIC DNA]</scope>
    <source>
        <strain evidence="2 3">LMG 28164</strain>
    </source>
</reference>
<feature type="transmembrane region" description="Helical" evidence="1">
    <location>
        <begin position="98"/>
        <end position="116"/>
    </location>
</feature>
<dbReference type="RefSeq" id="WP_258843826.1">
    <property type="nucleotide sequence ID" value="NZ_JANUGX010000002.1"/>
</dbReference>